<feature type="active site" evidence="6">
    <location>
        <position position="102"/>
    </location>
</feature>
<dbReference type="AlphaFoldDB" id="A0A7U3RYJ6"/>
<keyword evidence="5" id="KW-0680">Restriction system</keyword>
<dbReference type="Gene3D" id="3.90.120.10">
    <property type="entry name" value="DNA Methylase, subunit A, domain 2"/>
    <property type="match status" value="1"/>
</dbReference>
<evidence type="ECO:0000256" key="5">
    <source>
        <dbReference type="ARBA" id="ARBA00022747"/>
    </source>
</evidence>
<reference evidence="9" key="1">
    <citation type="submission" date="2020-10" db="EMBL/GenBank/DDBJ databases">
        <title>Genome-based taxonomic classification of the species Anabaenopsis elenkinii.</title>
        <authorList>
            <person name="Delbaje E."/>
            <person name="Andreote A.P.D."/>
            <person name="Pellegrinetti T.A."/>
            <person name="Cruz R.B."/>
            <person name="Branco L.H.Z."/>
            <person name="Fiore M.F."/>
        </authorList>
    </citation>
    <scope>NUCLEOTIDE SEQUENCE [LARGE SCALE GENOMIC DNA]</scope>
    <source>
        <strain evidence="9">CCIBt3563</strain>
    </source>
</reference>
<dbReference type="KEGG" id="aee:IM676_14685"/>
<dbReference type="RefSeq" id="WP_200987584.1">
    <property type="nucleotide sequence ID" value="NZ_CP063311.1"/>
</dbReference>
<dbReference type="NCBIfam" id="TIGR00675">
    <property type="entry name" value="dcm"/>
    <property type="match status" value="1"/>
</dbReference>
<dbReference type="PANTHER" id="PTHR46098">
    <property type="entry name" value="TRNA (CYTOSINE(38)-C(5))-METHYLTRANSFERASE"/>
    <property type="match status" value="1"/>
</dbReference>
<dbReference type="Proteomes" id="UP000593846">
    <property type="component" value="Chromosome"/>
</dbReference>
<dbReference type="Pfam" id="PF00145">
    <property type="entry name" value="DNA_methylase"/>
    <property type="match status" value="1"/>
</dbReference>
<dbReference type="GO" id="GO:0009307">
    <property type="term" value="P:DNA restriction-modification system"/>
    <property type="evidence" value="ECO:0007669"/>
    <property type="project" value="UniProtKB-KW"/>
</dbReference>
<dbReference type="InterPro" id="IPR029063">
    <property type="entry name" value="SAM-dependent_MTases_sf"/>
</dbReference>
<dbReference type="PRINTS" id="PR00105">
    <property type="entry name" value="C5METTRFRASE"/>
</dbReference>
<comment type="similarity">
    <text evidence="6 7">Belongs to the class I-like SAM-binding methyltransferase superfamily. C5-methyltransferase family.</text>
</comment>
<evidence type="ECO:0000256" key="7">
    <source>
        <dbReference type="RuleBase" id="RU000416"/>
    </source>
</evidence>
<gene>
    <name evidence="8" type="ORF">IM676_14685</name>
</gene>
<keyword evidence="4 6" id="KW-0949">S-adenosyl-L-methionine</keyword>
<proteinExistence type="inferred from homology"/>
<keyword evidence="3 6" id="KW-0808">Transferase</keyword>
<sequence>MKNQGYAQQLELFQLLQPLKIIKHQTKFTFLDLFSGIGGFRIPLEELGGFCLGYSEIDKEALKVYNNNFIHKTNNTEKYLGDITNLNKLPFDIDIMVGGVPCQPWSIAGKLQGLEDPRGKLWLDVFRIVQINQPKAFIFENVKGLTEPRNRKSLEYIIDNLSASGYVVKYQVLNSYDFGLPQDRDRVFIVGINNNIHNSWGFTFPQPLNQHPKIYDIIPGVERTQCTKSKFPPEVLFPEGKIPASRGRFQKIDELNDFFTFADIRDGHSTIHSWDIIPTTTREKLICKTLLRNRRKKIYGPKDGNPLEFEVLQSLISNLYIEEINTLVDKGILRVVEGKGYEFVNSKISSGINGISKIYLPHADAIGTLTATGTRDYISIISIKCQEPELYKQNFIQQVYFKNQYKPLTSQDYARLQGFPDNFQIADNETTAKHQLGNAVSIPVIYHLAQPLLKIIL</sequence>
<evidence type="ECO:0000256" key="4">
    <source>
        <dbReference type="ARBA" id="ARBA00022691"/>
    </source>
</evidence>
<protein>
    <recommendedName>
        <fullName evidence="1">DNA (cytosine-5-)-methyltransferase</fullName>
        <ecNumber evidence="1">2.1.1.37</ecNumber>
    </recommendedName>
</protein>
<dbReference type="REBASE" id="454209">
    <property type="entry name" value="M.Ael3563ORF14685P"/>
</dbReference>
<organism evidence="8 9">
    <name type="scientific">Anabaenopsis elenkinii CCIBt3563</name>
    <dbReference type="NCBI Taxonomy" id="2779889"/>
    <lineage>
        <taxon>Bacteria</taxon>
        <taxon>Bacillati</taxon>
        <taxon>Cyanobacteriota</taxon>
        <taxon>Cyanophyceae</taxon>
        <taxon>Nostocales</taxon>
        <taxon>Nodulariaceae</taxon>
        <taxon>Anabaenopsis</taxon>
    </lineage>
</organism>
<keyword evidence="2 6" id="KW-0489">Methyltransferase</keyword>
<evidence type="ECO:0000256" key="1">
    <source>
        <dbReference type="ARBA" id="ARBA00011975"/>
    </source>
</evidence>
<dbReference type="PROSITE" id="PS51679">
    <property type="entry name" value="SAM_MT_C5"/>
    <property type="match status" value="1"/>
</dbReference>
<name>A0A7U3RYJ6_9CYAN</name>
<dbReference type="PANTHER" id="PTHR46098:SF1">
    <property type="entry name" value="TRNA (CYTOSINE(38)-C(5))-METHYLTRANSFERASE"/>
    <property type="match status" value="1"/>
</dbReference>
<evidence type="ECO:0000256" key="3">
    <source>
        <dbReference type="ARBA" id="ARBA00022679"/>
    </source>
</evidence>
<accession>A0A7U3RYJ6</accession>
<dbReference type="InterPro" id="IPR001525">
    <property type="entry name" value="C5_MeTfrase"/>
</dbReference>
<evidence type="ECO:0000256" key="6">
    <source>
        <dbReference type="PROSITE-ProRule" id="PRU01016"/>
    </source>
</evidence>
<evidence type="ECO:0000313" key="8">
    <source>
        <dbReference type="EMBL" id="QOV21943.1"/>
    </source>
</evidence>
<evidence type="ECO:0000256" key="2">
    <source>
        <dbReference type="ARBA" id="ARBA00022603"/>
    </source>
</evidence>
<dbReference type="Gene3D" id="3.40.50.150">
    <property type="entry name" value="Vaccinia Virus protein VP39"/>
    <property type="match status" value="1"/>
</dbReference>
<dbReference type="InterPro" id="IPR050750">
    <property type="entry name" value="C5-MTase"/>
</dbReference>
<keyword evidence="9" id="KW-1185">Reference proteome</keyword>
<dbReference type="SUPFAM" id="SSF53335">
    <property type="entry name" value="S-adenosyl-L-methionine-dependent methyltransferases"/>
    <property type="match status" value="1"/>
</dbReference>
<dbReference type="EC" id="2.1.1.37" evidence="1"/>
<dbReference type="GO" id="GO:0032259">
    <property type="term" value="P:methylation"/>
    <property type="evidence" value="ECO:0007669"/>
    <property type="project" value="UniProtKB-KW"/>
</dbReference>
<dbReference type="EMBL" id="CP063311">
    <property type="protein sequence ID" value="QOV21943.1"/>
    <property type="molecule type" value="Genomic_DNA"/>
</dbReference>
<evidence type="ECO:0000313" key="9">
    <source>
        <dbReference type="Proteomes" id="UP000593846"/>
    </source>
</evidence>
<dbReference type="GO" id="GO:0003886">
    <property type="term" value="F:DNA (cytosine-5-)-methyltransferase activity"/>
    <property type="evidence" value="ECO:0007669"/>
    <property type="project" value="UniProtKB-EC"/>
</dbReference>